<feature type="chain" id="PRO_5021783613" description="Saposin B-type domain-containing protein" evidence="2">
    <location>
        <begin position="18"/>
        <end position="193"/>
    </location>
</feature>
<dbReference type="AlphaFoldDB" id="A0A553NBG8"/>
<organism evidence="4 5">
    <name type="scientific">Tigriopus californicus</name>
    <name type="common">Marine copepod</name>
    <dbReference type="NCBI Taxonomy" id="6832"/>
    <lineage>
        <taxon>Eukaryota</taxon>
        <taxon>Metazoa</taxon>
        <taxon>Ecdysozoa</taxon>
        <taxon>Arthropoda</taxon>
        <taxon>Crustacea</taxon>
        <taxon>Multicrustacea</taxon>
        <taxon>Hexanauplia</taxon>
        <taxon>Copepoda</taxon>
        <taxon>Harpacticoida</taxon>
        <taxon>Harpacticidae</taxon>
        <taxon>Tigriopus</taxon>
    </lineage>
</organism>
<feature type="domain" description="Saposin B-type" evidence="3">
    <location>
        <begin position="107"/>
        <end position="193"/>
    </location>
</feature>
<keyword evidence="2" id="KW-0732">Signal</keyword>
<keyword evidence="1" id="KW-1015">Disulfide bond</keyword>
<dbReference type="InterPro" id="IPR008139">
    <property type="entry name" value="SaposinB_dom"/>
</dbReference>
<gene>
    <name evidence="4" type="ORF">TCAL_11169</name>
</gene>
<name>A0A553NBG8_TIGCA</name>
<sequence>MKHLILLTLSCLAMATASVKSRQADPCEDCKSGTESLFEYLQTPMEVTKQTDDLIKVACPEFENFGGCEVGVLDWWGELNKIYFSSPYSVSGVCTGMQACNGTTQAREWNCETCQSLISQVGDAMVLPESVDGTVELFNEDFCAAFDGEPQNACNIWVAEFTPVGMPVIANHIKKHKEESCNIVYDNVCMGGR</sequence>
<reference evidence="4 5" key="1">
    <citation type="journal article" date="2018" name="Nat. Ecol. Evol.">
        <title>Genomic signatures of mitonuclear coevolution across populations of Tigriopus californicus.</title>
        <authorList>
            <person name="Barreto F.S."/>
            <person name="Watson E.T."/>
            <person name="Lima T.G."/>
            <person name="Willett C.S."/>
            <person name="Edmands S."/>
            <person name="Li W."/>
            <person name="Burton R.S."/>
        </authorList>
    </citation>
    <scope>NUCLEOTIDE SEQUENCE [LARGE SCALE GENOMIC DNA]</scope>
    <source>
        <strain evidence="4 5">San Diego</strain>
    </source>
</reference>
<comment type="caution">
    <text evidence="4">The sequence shown here is derived from an EMBL/GenBank/DDBJ whole genome shotgun (WGS) entry which is preliminary data.</text>
</comment>
<evidence type="ECO:0000313" key="4">
    <source>
        <dbReference type="EMBL" id="TRY62780.1"/>
    </source>
</evidence>
<dbReference type="SUPFAM" id="SSF47862">
    <property type="entry name" value="Saposin"/>
    <property type="match status" value="1"/>
</dbReference>
<evidence type="ECO:0000259" key="3">
    <source>
        <dbReference type="PROSITE" id="PS50015"/>
    </source>
</evidence>
<dbReference type="Proteomes" id="UP000318571">
    <property type="component" value="Chromosome 10"/>
</dbReference>
<accession>A0A553NBG8</accession>
<protein>
    <recommendedName>
        <fullName evidence="3">Saposin B-type domain-containing protein</fullName>
    </recommendedName>
</protein>
<dbReference type="InterPro" id="IPR011001">
    <property type="entry name" value="Saposin-like"/>
</dbReference>
<evidence type="ECO:0000256" key="2">
    <source>
        <dbReference type="SAM" id="SignalP"/>
    </source>
</evidence>
<dbReference type="EMBL" id="VCGU01000458">
    <property type="protein sequence ID" value="TRY62780.1"/>
    <property type="molecule type" value="Genomic_DNA"/>
</dbReference>
<feature type="signal peptide" evidence="2">
    <location>
        <begin position="1"/>
        <end position="17"/>
    </location>
</feature>
<evidence type="ECO:0000313" key="5">
    <source>
        <dbReference type="Proteomes" id="UP000318571"/>
    </source>
</evidence>
<dbReference type="PROSITE" id="PS50015">
    <property type="entry name" value="SAP_B"/>
    <property type="match status" value="1"/>
</dbReference>
<proteinExistence type="predicted"/>
<evidence type="ECO:0000256" key="1">
    <source>
        <dbReference type="ARBA" id="ARBA00023157"/>
    </source>
</evidence>
<keyword evidence="5" id="KW-1185">Reference proteome</keyword>